<feature type="transmembrane region" description="Helical" evidence="1">
    <location>
        <begin position="122"/>
        <end position="140"/>
    </location>
</feature>
<feature type="transmembrane region" description="Helical" evidence="1">
    <location>
        <begin position="97"/>
        <end position="116"/>
    </location>
</feature>
<dbReference type="Proteomes" id="UP000093861">
    <property type="component" value="Unassembled WGS sequence"/>
</dbReference>
<evidence type="ECO:0000313" key="3">
    <source>
        <dbReference type="EMBL" id="OBH63590.1"/>
    </source>
</evidence>
<keyword evidence="1" id="KW-0812">Transmembrane</keyword>
<dbReference type="InterPro" id="IPR018929">
    <property type="entry name" value="DUF2510"/>
</dbReference>
<dbReference type="EMBL" id="LZJS01000051">
    <property type="protein sequence ID" value="OBH63590.1"/>
    <property type="molecule type" value="Genomic_DNA"/>
</dbReference>
<dbReference type="AlphaFoldDB" id="A0A1A2SHR9"/>
<keyword evidence="1" id="KW-0472">Membrane</keyword>
<protein>
    <recommendedName>
        <fullName evidence="2">DUF2510 domain-containing protein</fullName>
    </recommendedName>
</protein>
<keyword evidence="1" id="KW-1133">Transmembrane helix</keyword>
<evidence type="ECO:0000259" key="2">
    <source>
        <dbReference type="Pfam" id="PF10708"/>
    </source>
</evidence>
<feature type="transmembrane region" description="Helical" evidence="1">
    <location>
        <begin position="62"/>
        <end position="85"/>
    </location>
</feature>
<proteinExistence type="predicted"/>
<evidence type="ECO:0000256" key="1">
    <source>
        <dbReference type="SAM" id="Phobius"/>
    </source>
</evidence>
<organism evidence="3 4">
    <name type="scientific">Mycobacterium colombiense</name>
    <dbReference type="NCBI Taxonomy" id="339268"/>
    <lineage>
        <taxon>Bacteria</taxon>
        <taxon>Bacillati</taxon>
        <taxon>Actinomycetota</taxon>
        <taxon>Actinomycetes</taxon>
        <taxon>Mycobacteriales</taxon>
        <taxon>Mycobacteriaceae</taxon>
        <taxon>Mycobacterium</taxon>
        <taxon>Mycobacterium avium complex (MAC)</taxon>
    </lineage>
</organism>
<comment type="caution">
    <text evidence="3">The sequence shown here is derived from an EMBL/GenBank/DDBJ whole genome shotgun (WGS) entry which is preliminary data.</text>
</comment>
<reference evidence="3 4" key="1">
    <citation type="submission" date="2016-06" db="EMBL/GenBank/DDBJ databases">
        <authorList>
            <person name="Kjaerup R.B."/>
            <person name="Dalgaard T.S."/>
            <person name="Juul-Madsen H.R."/>
        </authorList>
    </citation>
    <scope>NUCLEOTIDE SEQUENCE [LARGE SCALE GENOMIC DNA]</scope>
    <source>
        <strain evidence="3 4">E2464</strain>
    </source>
</reference>
<sequence length="184" mass="19707">MTTNGPLPGWYPDPSGAPTQRYFDGQQWTIYAPPPPPPPSIVINNTVGAPAPVIVTSGPNHALHLVLTLLTCGMWLPVWLIVAIASPRRVHVANGSVSNSNAGRIVAGVIAGLFALGLTIQFWPVVLCLAVLAGVGYLGYRAYQRAAERRNERVKMAARADNQHQAFMAGDSSGIYGQYPPRLI</sequence>
<accession>A0A1A2SHR9</accession>
<gene>
    <name evidence="3" type="ORF">A5685_21585</name>
</gene>
<evidence type="ECO:0000313" key="4">
    <source>
        <dbReference type="Proteomes" id="UP000093861"/>
    </source>
</evidence>
<name>A0A1A2SHR9_9MYCO</name>
<dbReference type="Pfam" id="PF10708">
    <property type="entry name" value="DUF2510"/>
    <property type="match status" value="1"/>
</dbReference>
<feature type="domain" description="DUF2510" evidence="2">
    <location>
        <begin position="8"/>
        <end position="39"/>
    </location>
</feature>
<dbReference type="RefSeq" id="WP_064950779.1">
    <property type="nucleotide sequence ID" value="NZ_LZJS01000051.1"/>
</dbReference>